<evidence type="ECO:0008006" key="5">
    <source>
        <dbReference type="Google" id="ProtNLM"/>
    </source>
</evidence>
<feature type="transmembrane region" description="Helical" evidence="2">
    <location>
        <begin position="856"/>
        <end position="874"/>
    </location>
</feature>
<dbReference type="PANTHER" id="PTHR43685:SF3">
    <property type="entry name" value="SLR2126 PROTEIN"/>
    <property type="match status" value="1"/>
</dbReference>
<proteinExistence type="predicted"/>
<reference evidence="3 4" key="1">
    <citation type="submission" date="2018-12" db="EMBL/GenBank/DDBJ databases">
        <authorList>
            <consortium name="Pathogen Informatics"/>
        </authorList>
    </citation>
    <scope>NUCLEOTIDE SEQUENCE [LARGE SCALE GENOMIC DNA]</scope>
    <source>
        <strain evidence="3 4">NCTC13652</strain>
    </source>
</reference>
<accession>A0A3S4YYU1</accession>
<evidence type="ECO:0000313" key="4">
    <source>
        <dbReference type="Proteomes" id="UP000277858"/>
    </source>
</evidence>
<evidence type="ECO:0000256" key="2">
    <source>
        <dbReference type="SAM" id="Phobius"/>
    </source>
</evidence>
<keyword evidence="2" id="KW-0472">Membrane</keyword>
<dbReference type="PANTHER" id="PTHR43685">
    <property type="entry name" value="GLYCOSYLTRANSFERASE"/>
    <property type="match status" value="1"/>
</dbReference>
<dbReference type="STRING" id="1122997.GCA_000425285_01269"/>
<feature type="region of interest" description="Disordered" evidence="1">
    <location>
        <begin position="1"/>
        <end position="52"/>
    </location>
</feature>
<dbReference type="Proteomes" id="UP000277858">
    <property type="component" value="Chromosome"/>
</dbReference>
<dbReference type="InterPro" id="IPR029044">
    <property type="entry name" value="Nucleotide-diphossugar_trans"/>
</dbReference>
<feature type="transmembrane region" description="Helical" evidence="2">
    <location>
        <begin position="671"/>
        <end position="691"/>
    </location>
</feature>
<feature type="compositionally biased region" description="Polar residues" evidence="1">
    <location>
        <begin position="25"/>
        <end position="34"/>
    </location>
</feature>
<sequence length="1121" mass="119010">MSGDRMPPSVRTADIEGQGWVVIVSEQTGETAGTTPVPAGGEPPRTDEGLTDWTIPVVPSVPVLEEDWEWAHRPAPKPPTDISPDQVAAILLVHQAEEWLPATLSGLAALQDRPGVTVAVDMGSVDGSAALLAAAQHDGFLEEVLEAPATEPPGQAVSRAMASLPDDITHLWILHDDLMVSPESLHQMLVEVSRPPQADVCYPTLLRPARRNYPDVIDEQGQTLTSTGSRVLPVIDKGDINQHQSDPVTVLGGSTAGMFLSVAAWRRVGGFDPALPLFRDGVDLGWRANEAGLVVRTAPSCALHHRQAGRGWERDSTLARRPDLTDLLAGMRMVTARSAHPGRTALALFLECIGRALILLLGKAPGRALDELRAGFRLWRTGAENREMAERVRAFRQTCDPDQISSTRRLLPTRRRVWARIADQFAGNVSDRLHPDRDADLGTSIDELTGDESEAREHHTVINPYGTMLVGMLLVGLVAGRGLFGSGDVVSSWLGPAPDGLRGAWAAWLGATPGEPGGNAVWLSISALGSTIAFGQPEIFARAALILSPLLAAMSAHRVNRRIMGLGVPAVLLSVTWAMLPVLTGSIARGSITGLAMGVVIPQLALHMWRLLSPETIDLEDLWGAGGHSPDPWRTAGALAFWTAVAASFTPSIWALAVVGLVGACCRDRRLWRPALLAALGPVVVLGPWLVRVWSSPTRLLTGADPLLTGVGSTTGGLLVLVGGGVSDGAAPLWLLLVGTLPLWLAVLWALTWLFRHPPRGGAPHRSRVLVVAVAIAGLVCFLVAGTSARRLVRLWGSQVHPDVESWQLLGLGCLMVLIAMAWQGAVVKAQAEQTDDELGDSPSLGQLMARWSRKILPVVLIVGMVGNVAWWIIAGAGQPLHRVSTKLPAYVTAVEDSPRRTRTLMILVQDGRTTWNLVDSRSPRWGSGEHAAISTDPAIRGAATQLAQSISAGDVGEDLASQLTALGIGHVWMRGAGDDVVSQVSNASGLTSATADSTSTVWTVNGSPSRARLVTGRTLSPVAETVPAGGSGRSVVILEPRDDRWQVRVGGTLLQQSGRPSGGYGQSYALGGAAGQLDWRMPTQGWAAAIEMGAVLILLIIAGPNASRRAPAPRRSLEVD</sequence>
<feature type="transmembrane region" description="Helical" evidence="2">
    <location>
        <begin position="563"/>
        <end position="580"/>
    </location>
</feature>
<feature type="transmembrane region" description="Helical" evidence="2">
    <location>
        <begin position="806"/>
        <end position="823"/>
    </location>
</feature>
<dbReference type="SUPFAM" id="SSF53448">
    <property type="entry name" value="Nucleotide-diphospho-sugar transferases"/>
    <property type="match status" value="1"/>
</dbReference>
<protein>
    <recommendedName>
        <fullName evidence="5">Glycosyltransferase family 2 protein</fullName>
    </recommendedName>
</protein>
<name>A0A3S4YYU1_9ACTN</name>
<dbReference type="InterPro" id="IPR050834">
    <property type="entry name" value="Glycosyltransf_2"/>
</dbReference>
<gene>
    <name evidence="3" type="ORF">NCTC13652_02461</name>
</gene>
<feature type="transmembrane region" description="Helical" evidence="2">
    <location>
        <begin position="639"/>
        <end position="664"/>
    </location>
</feature>
<keyword evidence="4" id="KW-1185">Reference proteome</keyword>
<feature type="transmembrane region" description="Helical" evidence="2">
    <location>
        <begin position="1087"/>
        <end position="1107"/>
    </location>
</feature>
<keyword evidence="2" id="KW-0812">Transmembrane</keyword>
<dbReference type="AlphaFoldDB" id="A0A3S4YYU1"/>
<evidence type="ECO:0000313" key="3">
    <source>
        <dbReference type="EMBL" id="VEI04236.1"/>
    </source>
</evidence>
<keyword evidence="2" id="KW-1133">Transmembrane helix</keyword>
<feature type="transmembrane region" description="Helical" evidence="2">
    <location>
        <begin position="539"/>
        <end position="557"/>
    </location>
</feature>
<feature type="transmembrane region" description="Helical" evidence="2">
    <location>
        <begin position="767"/>
        <end position="786"/>
    </location>
</feature>
<evidence type="ECO:0000256" key="1">
    <source>
        <dbReference type="SAM" id="MobiDB-lite"/>
    </source>
</evidence>
<dbReference type="Gene3D" id="3.90.550.10">
    <property type="entry name" value="Spore Coat Polysaccharide Biosynthesis Protein SpsA, Chain A"/>
    <property type="match status" value="1"/>
</dbReference>
<organism evidence="3 4">
    <name type="scientific">Acidipropionibacterium jensenii</name>
    <dbReference type="NCBI Taxonomy" id="1749"/>
    <lineage>
        <taxon>Bacteria</taxon>
        <taxon>Bacillati</taxon>
        <taxon>Actinomycetota</taxon>
        <taxon>Actinomycetes</taxon>
        <taxon>Propionibacteriales</taxon>
        <taxon>Propionibacteriaceae</taxon>
        <taxon>Acidipropionibacterium</taxon>
    </lineage>
</organism>
<dbReference type="EMBL" id="LR134473">
    <property type="protein sequence ID" value="VEI04236.1"/>
    <property type="molecule type" value="Genomic_DNA"/>
</dbReference>
<feature type="transmembrane region" description="Helical" evidence="2">
    <location>
        <begin position="733"/>
        <end position="755"/>
    </location>
</feature>